<evidence type="ECO:0000313" key="3">
    <source>
        <dbReference type="EMBL" id="GGP88806.1"/>
    </source>
</evidence>
<keyword evidence="4" id="KW-1185">Reference proteome</keyword>
<dbReference type="Proteomes" id="UP000611554">
    <property type="component" value="Unassembled WGS sequence"/>
</dbReference>
<evidence type="ECO:0000313" key="4">
    <source>
        <dbReference type="Proteomes" id="UP000611554"/>
    </source>
</evidence>
<name>A0ABQ2QPZ3_9ACTN</name>
<gene>
    <name evidence="3" type="ORF">GCM10010140_18220</name>
</gene>
<dbReference type="Pfam" id="PF15644">
    <property type="entry name" value="Gln_amidase"/>
    <property type="match status" value="1"/>
</dbReference>
<dbReference type="InterPro" id="IPR028908">
    <property type="entry name" value="Tox-PL_dom"/>
</dbReference>
<evidence type="ECO:0000259" key="2">
    <source>
        <dbReference type="Pfam" id="PF15644"/>
    </source>
</evidence>
<feature type="domain" description="Tox-PL" evidence="2">
    <location>
        <begin position="151"/>
        <end position="262"/>
    </location>
</feature>
<organism evidence="3 4">
    <name type="scientific">Streptosporangium pseudovulgare</name>
    <dbReference type="NCBI Taxonomy" id="35765"/>
    <lineage>
        <taxon>Bacteria</taxon>
        <taxon>Bacillati</taxon>
        <taxon>Actinomycetota</taxon>
        <taxon>Actinomycetes</taxon>
        <taxon>Streptosporangiales</taxon>
        <taxon>Streptosporangiaceae</taxon>
        <taxon>Streptosporangium</taxon>
    </lineage>
</organism>
<feature type="region of interest" description="Disordered" evidence="1">
    <location>
        <begin position="1"/>
        <end position="37"/>
    </location>
</feature>
<accession>A0ABQ2QPZ3</accession>
<sequence length="287" mass="31077">MRAPGSVNSPAGLVNSPAPRAGRPYHRPRTDGRGGRMTRLFLPEGVYNPVVAADGRRWRDFELDGSQPVPAPVAAPREPEPARWRPLLLDRCRPYGVAGGLAMPDPQTQEDVTRAVPLTERGVPRRFPDPRGMWIRLVNGAGPAEDPFRATNAVDCALAVLSTWYGAPAVAAPRRPEYDRAGKPLLTGEAGGVARAERWLGQRFRYVGQGRHSYVPIAQALLSGGHGSCAVIMNRWPGGGSHAWNAVNFSGEVIWIDAQRGHMSVEPPYESVAGVFCVAVDAEGRRL</sequence>
<dbReference type="EMBL" id="BMQJ01000003">
    <property type="protein sequence ID" value="GGP88806.1"/>
    <property type="molecule type" value="Genomic_DNA"/>
</dbReference>
<comment type="caution">
    <text evidence="3">The sequence shown here is derived from an EMBL/GenBank/DDBJ whole genome shotgun (WGS) entry which is preliminary data.</text>
</comment>
<protein>
    <recommendedName>
        <fullName evidence="2">Tox-PL domain-containing protein</fullName>
    </recommendedName>
</protein>
<evidence type="ECO:0000256" key="1">
    <source>
        <dbReference type="SAM" id="MobiDB-lite"/>
    </source>
</evidence>
<reference evidence="4" key="1">
    <citation type="journal article" date="2019" name="Int. J. Syst. Evol. Microbiol.">
        <title>The Global Catalogue of Microorganisms (GCM) 10K type strain sequencing project: providing services to taxonomists for standard genome sequencing and annotation.</title>
        <authorList>
            <consortium name="The Broad Institute Genomics Platform"/>
            <consortium name="The Broad Institute Genome Sequencing Center for Infectious Disease"/>
            <person name="Wu L."/>
            <person name="Ma J."/>
        </authorList>
    </citation>
    <scope>NUCLEOTIDE SEQUENCE [LARGE SCALE GENOMIC DNA]</scope>
    <source>
        <strain evidence="4">JCM 3115</strain>
    </source>
</reference>
<proteinExistence type="predicted"/>